<feature type="non-terminal residue" evidence="1">
    <location>
        <position position="31"/>
    </location>
</feature>
<sequence>MPEEALKRIEKAESEAKRILEEGRKKKERIL</sequence>
<gene>
    <name evidence="1" type="ORF">S12H4_58281</name>
</gene>
<evidence type="ECO:0000313" key="1">
    <source>
        <dbReference type="EMBL" id="GAJ18404.1"/>
    </source>
</evidence>
<proteinExistence type="predicted"/>
<protein>
    <submittedName>
        <fullName evidence="1">Uncharacterized protein</fullName>
    </submittedName>
</protein>
<dbReference type="AlphaFoldDB" id="X1ULK3"/>
<organism evidence="1">
    <name type="scientific">marine sediment metagenome</name>
    <dbReference type="NCBI Taxonomy" id="412755"/>
    <lineage>
        <taxon>unclassified sequences</taxon>
        <taxon>metagenomes</taxon>
        <taxon>ecological metagenomes</taxon>
    </lineage>
</organism>
<reference evidence="1" key="1">
    <citation type="journal article" date="2014" name="Front. Microbiol.">
        <title>High frequency of phylogenetically diverse reductive dehalogenase-homologous genes in deep subseafloor sedimentary metagenomes.</title>
        <authorList>
            <person name="Kawai M."/>
            <person name="Futagami T."/>
            <person name="Toyoda A."/>
            <person name="Takaki Y."/>
            <person name="Nishi S."/>
            <person name="Hori S."/>
            <person name="Arai W."/>
            <person name="Tsubouchi T."/>
            <person name="Morono Y."/>
            <person name="Uchiyama I."/>
            <person name="Ito T."/>
            <person name="Fujiyama A."/>
            <person name="Inagaki F."/>
            <person name="Takami H."/>
        </authorList>
    </citation>
    <scope>NUCLEOTIDE SEQUENCE</scope>
    <source>
        <strain evidence="1">Expedition CK06-06</strain>
    </source>
</reference>
<accession>X1ULK3</accession>
<name>X1ULK3_9ZZZZ</name>
<dbReference type="EMBL" id="BARW01037826">
    <property type="protein sequence ID" value="GAJ18404.1"/>
    <property type="molecule type" value="Genomic_DNA"/>
</dbReference>
<comment type="caution">
    <text evidence="1">The sequence shown here is derived from an EMBL/GenBank/DDBJ whole genome shotgun (WGS) entry which is preliminary data.</text>
</comment>